<keyword evidence="3" id="KW-1185">Reference proteome</keyword>
<feature type="domain" description="PKD" evidence="1">
    <location>
        <begin position="2079"/>
        <end position="2117"/>
    </location>
</feature>
<feature type="domain" description="PKD" evidence="1">
    <location>
        <begin position="2136"/>
        <end position="2213"/>
    </location>
</feature>
<dbReference type="SUPFAM" id="SSF49299">
    <property type="entry name" value="PKD domain"/>
    <property type="match status" value="6"/>
</dbReference>
<evidence type="ECO:0000313" key="3">
    <source>
        <dbReference type="Proteomes" id="UP000292884"/>
    </source>
</evidence>
<feature type="domain" description="PKD" evidence="1">
    <location>
        <begin position="1997"/>
        <end position="2048"/>
    </location>
</feature>
<dbReference type="RefSeq" id="WP_131551241.1">
    <property type="nucleotide sequence ID" value="NZ_SJSK01000001.1"/>
</dbReference>
<evidence type="ECO:0000313" key="2">
    <source>
        <dbReference type="EMBL" id="TCC93372.1"/>
    </source>
</evidence>
<dbReference type="InterPro" id="IPR022409">
    <property type="entry name" value="PKD/Chitinase_dom"/>
</dbReference>
<dbReference type="Proteomes" id="UP000292884">
    <property type="component" value="Unassembled WGS sequence"/>
</dbReference>
<comment type="caution">
    <text evidence="2">The sequence shown here is derived from an EMBL/GenBank/DDBJ whole genome shotgun (WGS) entry which is preliminary data.</text>
</comment>
<name>A0A4R0N4C5_9SPHI</name>
<proteinExistence type="predicted"/>
<dbReference type="PROSITE" id="PS50093">
    <property type="entry name" value="PKD"/>
    <property type="match status" value="4"/>
</dbReference>
<organism evidence="2 3">
    <name type="scientific">Pedobacter frigiditerrae</name>
    <dbReference type="NCBI Taxonomy" id="2530452"/>
    <lineage>
        <taxon>Bacteria</taxon>
        <taxon>Pseudomonadati</taxon>
        <taxon>Bacteroidota</taxon>
        <taxon>Sphingobacteriia</taxon>
        <taxon>Sphingobacteriales</taxon>
        <taxon>Sphingobacteriaceae</taxon>
        <taxon>Pedobacter</taxon>
    </lineage>
</organism>
<dbReference type="CDD" id="cd00146">
    <property type="entry name" value="PKD"/>
    <property type="match status" value="2"/>
</dbReference>
<evidence type="ECO:0000259" key="1">
    <source>
        <dbReference type="PROSITE" id="PS50093"/>
    </source>
</evidence>
<dbReference type="Gene3D" id="2.60.40.10">
    <property type="entry name" value="Immunoglobulins"/>
    <property type="match status" value="8"/>
</dbReference>
<dbReference type="InterPro" id="IPR013783">
    <property type="entry name" value="Ig-like_fold"/>
</dbReference>
<feature type="domain" description="PKD" evidence="1">
    <location>
        <begin position="1879"/>
        <end position="1932"/>
    </location>
</feature>
<dbReference type="InterPro" id="IPR045828">
    <property type="entry name" value="PKD_Bacteroidetes"/>
</dbReference>
<dbReference type="InterPro" id="IPR035986">
    <property type="entry name" value="PKD_dom_sf"/>
</dbReference>
<dbReference type="InterPro" id="IPR000601">
    <property type="entry name" value="PKD_dom"/>
</dbReference>
<gene>
    <name evidence="2" type="ORF">EZ428_00960</name>
</gene>
<accession>A0A4R0N4C5</accession>
<dbReference type="EMBL" id="SJSK01000001">
    <property type="protein sequence ID" value="TCC93372.1"/>
    <property type="molecule type" value="Genomic_DNA"/>
</dbReference>
<sequence length="2323" mass="242379">MSILCAVAFPVFAQLNIGTIDPGPYSPGSTIAATFTIDPATCIAQGNIFRLRLSDASGNFAPGVVIGTYNSFYSTFVNGIIPVGTPAGLGYKLRIESSSPVLTTAVSNSFVIGIGSAVEAKITSVPISAANTETFGLCAGKNNNNFALTNESTAGTIVSATITNEISGGAPTTLAFLTPNQIFTAGLAHYTLVTKALMLDGRVATKAYFIINNQTVTAFSTSGNNVVCLPQGALEFSVDYTGTAGIQKNFPGDTYVVNWGDLTTTTYTLCDIIQSGGKVSHVYTQSSCGNVFSGSSGTEYNVFAVNISVENPFCGKVGAAISSTAKVIAKPINSFTTVTPSCTNTAVTFVNTSLQGEDPNTNSPGCTPNTVFYNWFVDGVLVWANRPISDNLVYTFTTNGTHTVRLESVSSGTCDADPFEMSICIQDSPKPSFTLPSATICLGSSIIPTNTSIVDNTCSNTANYSWSVSPSTGVSYGGGTSSSSQQPEFIFGNTGVYQVTLTISTPSCGSVSTLSQRVVVNEAPTATLSPNAALCSINTYDFNPTTPGPTRTTFSGTSFELANTYTWTITGGNFAFTGGSNQNTKYPSIQFLDYATYTVSVTHTNNCGSVTVNQTISFTPAPTVNAGADQAICFNDIVNLNGSVTGTALTRVWVGGSGIFSPNRNDINATYTPSAAEKAIGQVTLTLRATTTLPAPCDVIDDNIIITIKPLVTVNSANTKSICTGTDVAYAPTSATAGATYAWTATGSANAGGFTASGSGNINDILTNSNPTSNATVTYTITPTGNGCLGVPFTFTVTITPNPIVTPTAVSLNICSGQSAAITLASNLPNTKYTWTSAATVGVLGSSTNSTPTSANTINDILVNNTTTSGTVDYTITPISDEGCPGTPVTITITVEPQPTTPDAGADENICNATSFTLKGNQPTVGTGLWTQVSPFPGVTFTNPTQFDGTANGLLPGNTYIFRWTITGAASCSPKTDDVSITINPISVGGTTAGSATVCAGINTGTITLSGQTGNVIRWESSTDGGVTYPNIINNTTTSLTYTNLTTTTYFRAIVQSGVCATAISSAAIITVNQGAVGAIAGPDQNLCSVTSTVLAGNDPLTNTGLWTIISGQTGTSFVDASKYNTAVNGLVAGQTYSFRWTISGLAPCPASSDDVIVRIDLLSDGGITTGSTAVCAGNSNGQITVSGQVGSIVRWESSTDNFVTTTIINTTLPTINYTNLSTTTQYRAIVKNGSCGEAISTVATVTVNQGAVGALAGPDQNLCNVTSTVLAGNDPLTNTGSWSLTSGQTGVTFANASQFNTAVNGLVAGQTYTFRWTVSGLAPCPASSDDVDIKIDLPSNGGMTAGNTSVCAGNSNGQITVSGHVGNIVRWESSTDNFVTTSVINTTLPSINYVNLTTTTQYRAVVKNGSCGESLSTVATVTVNQGAVGAIAGPDQDLCNVTSTILAGNDPLTNTGSWTLISGQTSVTFANASQFNSAVNGLVGGQTYIFRWTISGVAPCPASSDDVMVNNLSALQNNIISTSATTNCTGQAITLTGSLPTGGSGTYSYVWQSSPTGAAPWTTITGQTARDLNITVSANLSYQRIVSSGACSTTSNIITIIALPPIANNTIAADQTICLTTTPNTITGSQPTGGDGTSYTYSWEQSTDNGNTWSVVPGINTQTYSPPAITQTTLYRRLVASSVCAGSSQSISNLIRITVNLNARAEFTYTNDIGCNPYLIDDNNIKAIPYPAQNATYTWYANGVIIGTGLTFPGYTIATDNASVVIRLVTTSSLGCLSDEMSHTFTTRPNVTASYTQSTAQGCGPLSVTFTNTTAITAGFTFEWRIDNVLVSVTADPGTLTFQADPAGKDKVYNISLRVTTPCGSNTATSTVTVRPMPVAAFLPSTTIGCSPLAIVFKNTSPGSNTFYSYDFDDGTTSPATTSKADVSHTFITDVVRDFNVKMTATNECGTDVRSIIIRVSPNTITPALTVNGNQLRGCAPFTVDFINNTKGASQFTYTYGDGVVDIVNTLQTEVRSHTFTRAGTYTVTMVANNDCSTASSQVTIIIDPQPIVAFKANITTGCTGLAVKFTNNTVGAVSYAWDFGNGNTSRDAEPIFTFNTIGQHDVTLTAYSDRGCPTVVTIPNYITIVAPPNAAFAISPAAVTSIPNYTFKFTDESTNEPQTYKWSFGDGDISLQRDPSHTYRDTGTYLVTMRTYNEYGCVDSLQKYVQIVGVPGYVYVPNSFIPGGTSSELQTFTALGSGIKSWKMQVFNKWGQVLWETTKLNDGKPVEGWDGNYKGMPQPQGIYFWKIDVELVNGTEWKGMTFGKSVPKRTGEIYLIR</sequence>
<protein>
    <submittedName>
        <fullName evidence="2">PKD domain-containing protein</fullName>
    </submittedName>
</protein>
<reference evidence="2 3" key="1">
    <citation type="submission" date="2019-02" db="EMBL/GenBank/DDBJ databases">
        <title>Pedobacter sp. RP-1-13 sp. nov., isolated from Arctic soil.</title>
        <authorList>
            <person name="Dahal R.H."/>
        </authorList>
    </citation>
    <scope>NUCLEOTIDE SEQUENCE [LARGE SCALE GENOMIC DNA]</scope>
    <source>
        <strain evidence="2 3">RP-1-13</strain>
    </source>
</reference>
<dbReference type="Pfam" id="PF19406">
    <property type="entry name" value="PKD_5"/>
    <property type="match status" value="2"/>
</dbReference>
<dbReference type="Pfam" id="PF18911">
    <property type="entry name" value="PKD_4"/>
    <property type="match status" value="3"/>
</dbReference>
<dbReference type="SMART" id="SM00089">
    <property type="entry name" value="PKD"/>
    <property type="match status" value="5"/>
</dbReference>
<dbReference type="OrthoDB" id="7794186at2"/>